<name>A0A348G159_9HYPH</name>
<dbReference type="Gene3D" id="1.10.287.3510">
    <property type="match status" value="1"/>
</dbReference>
<reference evidence="7 8" key="1">
    <citation type="submission" date="2018-08" db="EMBL/GenBank/DDBJ databases">
        <title>Complete genome sequencing of Blastochloris tepida GI.</title>
        <authorList>
            <person name="Tsukatani Y."/>
            <person name="Mori H."/>
        </authorList>
    </citation>
    <scope>NUCLEOTIDE SEQUENCE [LARGE SCALE GENOMIC DNA]</scope>
    <source>
        <strain evidence="7 8">GI</strain>
    </source>
</reference>
<evidence type="ECO:0000256" key="1">
    <source>
        <dbReference type="ARBA" id="ARBA00004651"/>
    </source>
</evidence>
<protein>
    <submittedName>
        <fullName evidence="7">Hydrogenase-4 component E</fullName>
    </submittedName>
</protein>
<keyword evidence="3 6" id="KW-0812">Transmembrane</keyword>
<feature type="transmembrane region" description="Helical" evidence="6">
    <location>
        <begin position="94"/>
        <end position="118"/>
    </location>
</feature>
<evidence type="ECO:0000313" key="8">
    <source>
        <dbReference type="Proteomes" id="UP000266934"/>
    </source>
</evidence>
<dbReference type="RefSeq" id="WP_126399876.1">
    <property type="nucleotide sequence ID" value="NZ_AP018907.1"/>
</dbReference>
<accession>A0A348G159</accession>
<feature type="transmembrane region" description="Helical" evidence="6">
    <location>
        <begin position="57"/>
        <end position="82"/>
    </location>
</feature>
<dbReference type="EMBL" id="AP018907">
    <property type="protein sequence ID" value="BBF93292.1"/>
    <property type="molecule type" value="Genomic_DNA"/>
</dbReference>
<evidence type="ECO:0000256" key="6">
    <source>
        <dbReference type="SAM" id="Phobius"/>
    </source>
</evidence>
<dbReference type="AlphaFoldDB" id="A0A348G159"/>
<feature type="transmembrane region" description="Helical" evidence="6">
    <location>
        <begin position="154"/>
        <end position="171"/>
    </location>
</feature>
<proteinExistence type="predicted"/>
<dbReference type="KEGG" id="blag:BLTE_19770"/>
<evidence type="ECO:0000313" key="7">
    <source>
        <dbReference type="EMBL" id="BBF93292.1"/>
    </source>
</evidence>
<feature type="transmembrane region" description="Helical" evidence="6">
    <location>
        <begin position="32"/>
        <end position="51"/>
    </location>
</feature>
<evidence type="ECO:0000256" key="2">
    <source>
        <dbReference type="ARBA" id="ARBA00022475"/>
    </source>
</evidence>
<gene>
    <name evidence="7" type="ORF">BLTE_19770</name>
</gene>
<keyword evidence="5 6" id="KW-0472">Membrane</keyword>
<comment type="subcellular location">
    <subcellularLocation>
        <location evidence="1">Cell membrane</location>
        <topology evidence="1">Multi-pass membrane protein</topology>
    </subcellularLocation>
</comment>
<feature type="transmembrane region" description="Helical" evidence="6">
    <location>
        <begin position="177"/>
        <end position="198"/>
    </location>
</feature>
<dbReference type="InterPro" id="IPR038730">
    <property type="entry name" value="HyfE-like"/>
</dbReference>
<keyword evidence="4 6" id="KW-1133">Transmembrane helix</keyword>
<evidence type="ECO:0000256" key="5">
    <source>
        <dbReference type="ARBA" id="ARBA00023136"/>
    </source>
</evidence>
<feature type="transmembrane region" description="Helical" evidence="6">
    <location>
        <begin position="130"/>
        <end position="147"/>
    </location>
</feature>
<dbReference type="OrthoDB" id="8444465at2"/>
<dbReference type="Proteomes" id="UP000266934">
    <property type="component" value="Chromosome"/>
</dbReference>
<keyword evidence="2" id="KW-1003">Cell membrane</keyword>
<dbReference type="GO" id="GO:0005886">
    <property type="term" value="C:plasma membrane"/>
    <property type="evidence" value="ECO:0007669"/>
    <property type="project" value="UniProtKB-SubCell"/>
</dbReference>
<organism evidence="7 8">
    <name type="scientific">Blastochloris tepida</name>
    <dbReference type="NCBI Taxonomy" id="2233851"/>
    <lineage>
        <taxon>Bacteria</taxon>
        <taxon>Pseudomonadati</taxon>
        <taxon>Pseudomonadota</taxon>
        <taxon>Alphaproteobacteria</taxon>
        <taxon>Hyphomicrobiales</taxon>
        <taxon>Blastochloridaceae</taxon>
        <taxon>Blastochloris</taxon>
    </lineage>
</organism>
<keyword evidence="8" id="KW-1185">Reference proteome</keyword>
<dbReference type="PANTHER" id="PTHR38601">
    <property type="entry name" value="HYDROGENASE-4 COMPONENT E"/>
    <property type="match status" value="1"/>
</dbReference>
<sequence length="223" mass="23847">MGDFAFDLAHLLSGLMVVVSMVLLYQDRLTAMLNVFAAHAMLLGAAVGWQAEVQGAGHLWITAGIAFVFKGIVIPTALHAMVRRLGIHREIETVVGVGPTLIAALALTALAVLVVMPATEYANPLAREDLAFALAVVLLGLLMMITRRNAVSQIVGFMSLENGLILAAAGAKGMPLVVEVSVAFSVLIAFIVFGVFVFRIRERFDTVDIGTLERYRGEQQDGA</sequence>
<dbReference type="PANTHER" id="PTHR38601:SF1">
    <property type="entry name" value="HYDROGENASE-4 COMPONENT E"/>
    <property type="match status" value="1"/>
</dbReference>
<feature type="transmembrane region" description="Helical" evidence="6">
    <location>
        <begin position="6"/>
        <end position="25"/>
    </location>
</feature>
<evidence type="ECO:0000256" key="4">
    <source>
        <dbReference type="ARBA" id="ARBA00022989"/>
    </source>
</evidence>
<evidence type="ECO:0000256" key="3">
    <source>
        <dbReference type="ARBA" id="ARBA00022692"/>
    </source>
</evidence>